<dbReference type="Proteomes" id="UP000199626">
    <property type="component" value="Unassembled WGS sequence"/>
</dbReference>
<sequence>MNKRTRVKSPVFSGDIFERNLGDFAQRDEMRDIKRQIERFGQLVEGLAEMREKPDPFKTQAQINVEYGKRYEEALSAAKRSVEKSIERLVDAQDKARRNMIVKTKLDRVVPDAQEIRAHLRGMTDKQRREFIAKSIDHGRFEVISAIVNTSLPELAGLTPELVTQYQMAYVEKVAPEYLEEEKAIQTAEQMLGMAFDSFRKQAEEMRDPHLEVEAIKMKEQADAADAAFKQALNADARAE</sequence>
<dbReference type="EMBL" id="FMXN01000001">
    <property type="protein sequence ID" value="SDB02888.1"/>
    <property type="molecule type" value="Genomic_DNA"/>
</dbReference>
<keyword evidence="2" id="KW-1185">Reference proteome</keyword>
<accession>A0A1G6A370</accession>
<proteinExistence type="predicted"/>
<dbReference type="RefSeq" id="WP_092590651.1">
    <property type="nucleotide sequence ID" value="NZ_FMXN01000001.1"/>
</dbReference>
<gene>
    <name evidence="1" type="ORF">SAMN02927930_00104</name>
</gene>
<dbReference type="STRING" id="1159017.SAMN02927930_00104"/>
<organism evidence="1 2">
    <name type="scientific">Pseudidiomarina indica</name>
    <dbReference type="NCBI Taxonomy" id="1159017"/>
    <lineage>
        <taxon>Bacteria</taxon>
        <taxon>Pseudomonadati</taxon>
        <taxon>Pseudomonadota</taxon>
        <taxon>Gammaproteobacteria</taxon>
        <taxon>Alteromonadales</taxon>
        <taxon>Idiomarinaceae</taxon>
        <taxon>Pseudidiomarina</taxon>
    </lineage>
</organism>
<reference evidence="2" key="1">
    <citation type="submission" date="2016-10" db="EMBL/GenBank/DDBJ databases">
        <authorList>
            <person name="Varghese N."/>
            <person name="Submissions S."/>
        </authorList>
    </citation>
    <scope>NUCLEOTIDE SEQUENCE [LARGE SCALE GENOMIC DNA]</scope>
    <source>
        <strain evidence="2">CGMCC 1.10824</strain>
    </source>
</reference>
<dbReference type="AlphaFoldDB" id="A0A1G6A370"/>
<protein>
    <submittedName>
        <fullName evidence="1">Uncharacterized protein</fullName>
    </submittedName>
</protein>
<evidence type="ECO:0000313" key="1">
    <source>
        <dbReference type="EMBL" id="SDB02888.1"/>
    </source>
</evidence>
<evidence type="ECO:0000313" key="2">
    <source>
        <dbReference type="Proteomes" id="UP000199626"/>
    </source>
</evidence>
<name>A0A1G6A370_9GAMM</name>